<sequence length="184" mass="18954">MTFLPLEDVDAIATAAAAPGAVPNGAQHRLAEEVTRLVHGEAGVAAIAVDVPGSVLTRADLVGRTVVDVMAAAGLQSSNGGARRLIKNRGANVNNAKVPAVDAVVGVADVIDGRLLLLGMGKKNKMLVWVVPSSWREWRCAGQRAVLWAMRRERRASVGSVTGTELAVTVAAGGTPPPLPTPAC</sequence>
<reference evidence="1" key="1">
    <citation type="submission" date="2019-11" db="EMBL/GenBank/DDBJ databases">
        <title>Nori genome reveals adaptations in red seaweeds to the harsh intertidal environment.</title>
        <authorList>
            <person name="Wang D."/>
            <person name="Mao Y."/>
        </authorList>
    </citation>
    <scope>NUCLEOTIDE SEQUENCE</scope>
    <source>
        <tissue evidence="1">Gametophyte</tissue>
    </source>
</reference>
<proteinExistence type="predicted"/>
<keyword evidence="2" id="KW-1185">Reference proteome</keyword>
<gene>
    <name evidence="1" type="ORF">I4F81_011113</name>
</gene>
<organism evidence="1 2">
    <name type="scientific">Pyropia yezoensis</name>
    <name type="common">Susabi-nori</name>
    <name type="synonym">Porphyra yezoensis</name>
    <dbReference type="NCBI Taxonomy" id="2788"/>
    <lineage>
        <taxon>Eukaryota</taxon>
        <taxon>Rhodophyta</taxon>
        <taxon>Bangiophyceae</taxon>
        <taxon>Bangiales</taxon>
        <taxon>Bangiaceae</taxon>
        <taxon>Pyropia</taxon>
    </lineage>
</organism>
<dbReference type="Proteomes" id="UP000798662">
    <property type="component" value="Chromosome 3"/>
</dbReference>
<protein>
    <submittedName>
        <fullName evidence="1">Uncharacterized protein</fullName>
    </submittedName>
</protein>
<comment type="caution">
    <text evidence="1">The sequence shown here is derived from an EMBL/GenBank/DDBJ whole genome shotgun (WGS) entry which is preliminary data.</text>
</comment>
<evidence type="ECO:0000313" key="1">
    <source>
        <dbReference type="EMBL" id="KAK1868628.1"/>
    </source>
</evidence>
<dbReference type="EMBL" id="CM020620">
    <property type="protein sequence ID" value="KAK1868628.1"/>
    <property type="molecule type" value="Genomic_DNA"/>
</dbReference>
<accession>A0ACC3CEW6</accession>
<evidence type="ECO:0000313" key="2">
    <source>
        <dbReference type="Proteomes" id="UP000798662"/>
    </source>
</evidence>
<name>A0ACC3CEW6_PYRYE</name>